<gene>
    <name evidence="2" type="ORF">QQX98_004787</name>
</gene>
<evidence type="ECO:0000256" key="1">
    <source>
        <dbReference type="SAM" id="Coils"/>
    </source>
</evidence>
<organism evidence="2 3">
    <name type="scientific">Neonectria punicea</name>
    <dbReference type="NCBI Taxonomy" id="979145"/>
    <lineage>
        <taxon>Eukaryota</taxon>
        <taxon>Fungi</taxon>
        <taxon>Dikarya</taxon>
        <taxon>Ascomycota</taxon>
        <taxon>Pezizomycotina</taxon>
        <taxon>Sordariomycetes</taxon>
        <taxon>Hypocreomycetidae</taxon>
        <taxon>Hypocreales</taxon>
        <taxon>Nectriaceae</taxon>
        <taxon>Neonectria</taxon>
    </lineage>
</organism>
<protein>
    <recommendedName>
        <fullName evidence="4">Mediator of RNA polymerase II transcription subunit 21</fullName>
    </recommendedName>
</protein>
<evidence type="ECO:0008006" key="4">
    <source>
        <dbReference type="Google" id="ProtNLM"/>
    </source>
</evidence>
<reference evidence="2 3" key="1">
    <citation type="journal article" date="2025" name="Microbiol. Resour. Announc.">
        <title>Draft genome sequences for Neonectria magnoliae and Neonectria punicea, canker pathogens of Liriodendron tulipifera and Acer saccharum in West Virginia.</title>
        <authorList>
            <person name="Petronek H.M."/>
            <person name="Kasson M.T."/>
            <person name="Metheny A.M."/>
            <person name="Stauder C.M."/>
            <person name="Lovett B."/>
            <person name="Lynch S.C."/>
            <person name="Garnas J.R."/>
            <person name="Kasson L.R."/>
            <person name="Stajich J.E."/>
        </authorList>
    </citation>
    <scope>NUCLEOTIDE SEQUENCE [LARGE SCALE GENOMIC DNA]</scope>
    <source>
        <strain evidence="2 3">NRRL 64653</strain>
    </source>
</reference>
<sequence>MNTQEAASTNDRVKDLIREVDDLLCKINGLPDHPIDMGAHYRDFVPTCNDDLLVAENNAMVQPLSLRAPSVAKSSDSAPADSASVQERCEKLRLDHDGLEQEWEGLEELFKDDDTREKTE</sequence>
<feature type="coiled-coil region" evidence="1">
    <location>
        <begin position="82"/>
        <end position="109"/>
    </location>
</feature>
<evidence type="ECO:0000313" key="2">
    <source>
        <dbReference type="EMBL" id="KAK7417184.1"/>
    </source>
</evidence>
<name>A0ABR1H8F2_9HYPO</name>
<dbReference type="EMBL" id="JAZAVJ010000060">
    <property type="protein sequence ID" value="KAK7417184.1"/>
    <property type="molecule type" value="Genomic_DNA"/>
</dbReference>
<keyword evidence="3" id="KW-1185">Reference proteome</keyword>
<dbReference type="Proteomes" id="UP001498476">
    <property type="component" value="Unassembled WGS sequence"/>
</dbReference>
<comment type="caution">
    <text evidence="2">The sequence shown here is derived from an EMBL/GenBank/DDBJ whole genome shotgun (WGS) entry which is preliminary data.</text>
</comment>
<keyword evidence="1" id="KW-0175">Coiled coil</keyword>
<evidence type="ECO:0000313" key="3">
    <source>
        <dbReference type="Proteomes" id="UP001498476"/>
    </source>
</evidence>
<accession>A0ABR1H8F2</accession>
<proteinExistence type="predicted"/>